<organism evidence="1 2">
    <name type="scientific">Nostoc cf. commune SO-36</name>
    <dbReference type="NCBI Taxonomy" id="449208"/>
    <lineage>
        <taxon>Bacteria</taxon>
        <taxon>Bacillati</taxon>
        <taxon>Cyanobacteriota</taxon>
        <taxon>Cyanophyceae</taxon>
        <taxon>Nostocales</taxon>
        <taxon>Nostocaceae</taxon>
        <taxon>Nostoc</taxon>
    </lineage>
</organism>
<dbReference type="EMBL" id="AP025732">
    <property type="protein sequence ID" value="BDI19438.1"/>
    <property type="molecule type" value="Genomic_DNA"/>
</dbReference>
<evidence type="ECO:0000313" key="1">
    <source>
        <dbReference type="EMBL" id="BDI19438.1"/>
    </source>
</evidence>
<dbReference type="Proteomes" id="UP001055453">
    <property type="component" value="Chromosome"/>
</dbReference>
<accession>A0ABM7Z8A8</accession>
<evidence type="ECO:0000313" key="2">
    <source>
        <dbReference type="Proteomes" id="UP001055453"/>
    </source>
</evidence>
<gene>
    <name evidence="1" type="ORF">ANSO36C_52400</name>
</gene>
<name>A0ABM7Z8A8_NOSCO</name>
<protein>
    <submittedName>
        <fullName evidence="1">Uncharacterized protein</fullName>
    </submittedName>
</protein>
<keyword evidence="2" id="KW-1185">Reference proteome</keyword>
<proteinExistence type="predicted"/>
<reference evidence="1" key="1">
    <citation type="submission" date="2022-04" db="EMBL/GenBank/DDBJ databases">
        <title>Complete genome sequence of a cyanobacterium, Nostoc sp. SO-36, isolated in Antarctica.</title>
        <authorList>
            <person name="Kanesaki Y."/>
            <person name="Effendi D."/>
            <person name="Sakamoto T."/>
            <person name="Ohtani S."/>
            <person name="Awai K."/>
        </authorList>
    </citation>
    <scope>NUCLEOTIDE SEQUENCE</scope>
    <source>
        <strain evidence="1">SO-36</strain>
    </source>
</reference>
<sequence length="74" mass="8782">MCQFKGRNAGYMHELEYDGKIPHVVNLDISSEITRTNIVINNQKLKTMPRSGCFQRTFYFHSEHNEEFHYITKS</sequence>